<evidence type="ECO:0000256" key="1">
    <source>
        <dbReference type="SAM" id="MobiDB-lite"/>
    </source>
</evidence>
<keyword evidence="3" id="KW-1185">Reference proteome</keyword>
<dbReference type="PANTHER" id="PTHR20948">
    <property type="entry name" value="TRANSMEMBRANE PROTEIN 164"/>
    <property type="match status" value="1"/>
</dbReference>
<reference evidence="3" key="1">
    <citation type="journal article" date="2006" name="Science">
        <title>Ancient noncoding elements conserved in the human genome.</title>
        <authorList>
            <person name="Venkatesh B."/>
            <person name="Kirkness E.F."/>
            <person name="Loh Y.H."/>
            <person name="Halpern A.L."/>
            <person name="Lee A.P."/>
            <person name="Johnson J."/>
            <person name="Dandona N."/>
            <person name="Viswanathan L.D."/>
            <person name="Tay A."/>
            <person name="Venter J.C."/>
            <person name="Strausberg R.L."/>
            <person name="Brenner S."/>
        </authorList>
    </citation>
    <scope>NUCLEOTIDE SEQUENCE [LARGE SCALE GENOMIC DNA]</scope>
</reference>
<evidence type="ECO:0000313" key="3">
    <source>
        <dbReference type="Proteomes" id="UP000314986"/>
    </source>
</evidence>
<dbReference type="GeneID" id="103171877"/>
<reference evidence="3" key="2">
    <citation type="journal article" date="2007" name="PLoS Biol.">
        <title>Survey sequencing and comparative analysis of the elephant shark (Callorhinchus milii) genome.</title>
        <authorList>
            <person name="Venkatesh B."/>
            <person name="Kirkness E.F."/>
            <person name="Loh Y.H."/>
            <person name="Halpern A.L."/>
            <person name="Lee A.P."/>
            <person name="Johnson J."/>
            <person name="Dandona N."/>
            <person name="Viswanathan L.D."/>
            <person name="Tay A."/>
            <person name="Venter J.C."/>
            <person name="Strausberg R.L."/>
            <person name="Brenner S."/>
        </authorList>
    </citation>
    <scope>NUCLEOTIDE SEQUENCE [LARGE SCALE GENOMIC DNA]</scope>
</reference>
<name>A0A4W3GAJ1_CALMI</name>
<dbReference type="InterPro" id="IPR026508">
    <property type="entry name" value="TMEM164"/>
</dbReference>
<dbReference type="PANTHER" id="PTHR20948:SF2">
    <property type="entry name" value="TRANSMEMBRANE PROTEIN 164"/>
    <property type="match status" value="1"/>
</dbReference>
<dbReference type="AlphaFoldDB" id="A0A4W3GAJ1"/>
<reference evidence="2" key="4">
    <citation type="submission" date="2025-08" db="UniProtKB">
        <authorList>
            <consortium name="Ensembl"/>
        </authorList>
    </citation>
    <scope>IDENTIFICATION</scope>
</reference>
<feature type="compositionally biased region" description="Basic and acidic residues" evidence="1">
    <location>
        <begin position="243"/>
        <end position="275"/>
    </location>
</feature>
<dbReference type="OMA" id="IEYNERP"/>
<dbReference type="OrthoDB" id="17328at2759"/>
<feature type="region of interest" description="Disordered" evidence="1">
    <location>
        <begin position="224"/>
        <end position="275"/>
    </location>
</feature>
<dbReference type="STRING" id="7868.ENSCMIP00000000128"/>
<reference evidence="2" key="5">
    <citation type="submission" date="2025-09" db="UniProtKB">
        <authorList>
            <consortium name="Ensembl"/>
        </authorList>
    </citation>
    <scope>IDENTIFICATION</scope>
</reference>
<accession>A0A4W3GAJ1</accession>
<dbReference type="Pfam" id="PF14808">
    <property type="entry name" value="TMEM164"/>
    <property type="match status" value="1"/>
</dbReference>
<proteinExistence type="predicted"/>
<reference evidence="3" key="3">
    <citation type="journal article" date="2014" name="Nature">
        <title>Elephant shark genome provides unique insights into gnathostome evolution.</title>
        <authorList>
            <consortium name="International Elephant Shark Genome Sequencing Consortium"/>
            <person name="Venkatesh B."/>
            <person name="Lee A.P."/>
            <person name="Ravi V."/>
            <person name="Maurya A.K."/>
            <person name="Lian M.M."/>
            <person name="Swann J.B."/>
            <person name="Ohta Y."/>
            <person name="Flajnik M.F."/>
            <person name="Sutoh Y."/>
            <person name="Kasahara M."/>
            <person name="Hoon S."/>
            <person name="Gangu V."/>
            <person name="Roy S.W."/>
            <person name="Irimia M."/>
            <person name="Korzh V."/>
            <person name="Kondrychyn I."/>
            <person name="Lim Z.W."/>
            <person name="Tay B.H."/>
            <person name="Tohari S."/>
            <person name="Kong K.W."/>
            <person name="Ho S."/>
            <person name="Lorente-Galdos B."/>
            <person name="Quilez J."/>
            <person name="Marques-Bonet T."/>
            <person name="Raney B.J."/>
            <person name="Ingham P.W."/>
            <person name="Tay A."/>
            <person name="Hillier L.W."/>
            <person name="Minx P."/>
            <person name="Boehm T."/>
            <person name="Wilson R.K."/>
            <person name="Brenner S."/>
            <person name="Warren W.C."/>
        </authorList>
    </citation>
    <scope>NUCLEOTIDE SEQUENCE [LARGE SCALE GENOMIC DNA]</scope>
</reference>
<dbReference type="Proteomes" id="UP000314986">
    <property type="component" value="Unassembled WGS sequence"/>
</dbReference>
<protein>
    <submittedName>
        <fullName evidence="2">Transmembrane protein 164-like</fullName>
    </submittedName>
</protein>
<organism evidence="2 3">
    <name type="scientific">Callorhinchus milii</name>
    <name type="common">Ghost shark</name>
    <dbReference type="NCBI Taxonomy" id="7868"/>
    <lineage>
        <taxon>Eukaryota</taxon>
        <taxon>Metazoa</taxon>
        <taxon>Chordata</taxon>
        <taxon>Craniata</taxon>
        <taxon>Vertebrata</taxon>
        <taxon>Chondrichthyes</taxon>
        <taxon>Holocephali</taxon>
        <taxon>Chimaeriformes</taxon>
        <taxon>Callorhinchidae</taxon>
        <taxon>Callorhinchus</taxon>
    </lineage>
</organism>
<dbReference type="GeneTree" id="ENSGT00390000007430"/>
<sequence>MPDWADLLDWAYGGVDPTIAGNGGEECASFLPGAQRLAESVVMVSLSALEVVIACRKIQPGLRDEPLFRAPSFPERQDSLGRNLLLVAVCLTFGAEIGFKCATRSLIYLLNPCHLVTLIQIFLLACPPCKAALIVFRLHVHMLNGALLALIFPVVNTRLLPFETEVYYIQHVLLYIVPIYLLHQGGDPGEPEQHAVPGCLGPLLWRLLPDLGVHPPDCTVTAAREGADRTGSGRAPHPPTFDGSHEDPPEKGRVSGDISETRDPASDLRPDRQGQ</sequence>
<dbReference type="Ensembl" id="ENSCMIT00000000153.1">
    <property type="protein sequence ID" value="ENSCMIP00000000128.1"/>
    <property type="gene ID" value="ENSCMIG00000000106.1"/>
</dbReference>
<evidence type="ECO:0000313" key="2">
    <source>
        <dbReference type="Ensembl" id="ENSCMIP00000000128.1"/>
    </source>
</evidence>
<dbReference type="InParanoid" id="A0A4W3GAJ1"/>
<gene>
    <name evidence="2" type="primary">LOC103171877</name>
</gene>